<feature type="region of interest" description="Disordered" evidence="2">
    <location>
        <begin position="39"/>
        <end position="76"/>
    </location>
</feature>
<keyword evidence="1" id="KW-0106">Calcium</keyword>
<dbReference type="InterPro" id="IPR037477">
    <property type="entry name" value="SCO2"/>
</dbReference>
<dbReference type="PROSITE" id="PS00018">
    <property type="entry name" value="EF_HAND_1"/>
    <property type="match status" value="2"/>
</dbReference>
<name>A0A8J5G7P4_ZINOF</name>
<dbReference type="Gene3D" id="1.10.238.10">
    <property type="entry name" value="EF-hand"/>
    <property type="match status" value="1"/>
</dbReference>
<feature type="domain" description="EF-hand" evidence="3">
    <location>
        <begin position="237"/>
        <end position="272"/>
    </location>
</feature>
<dbReference type="SMART" id="SM00054">
    <property type="entry name" value="EFh"/>
    <property type="match status" value="2"/>
</dbReference>
<comment type="caution">
    <text evidence="4">The sequence shown here is derived from an EMBL/GenBank/DDBJ whole genome shotgun (WGS) entry which is preliminary data.</text>
</comment>
<organism evidence="4 5">
    <name type="scientific">Zingiber officinale</name>
    <name type="common">Ginger</name>
    <name type="synonym">Amomum zingiber</name>
    <dbReference type="NCBI Taxonomy" id="94328"/>
    <lineage>
        <taxon>Eukaryota</taxon>
        <taxon>Viridiplantae</taxon>
        <taxon>Streptophyta</taxon>
        <taxon>Embryophyta</taxon>
        <taxon>Tracheophyta</taxon>
        <taxon>Spermatophyta</taxon>
        <taxon>Magnoliopsida</taxon>
        <taxon>Liliopsida</taxon>
        <taxon>Zingiberales</taxon>
        <taxon>Zingiberaceae</taxon>
        <taxon>Zingiber</taxon>
    </lineage>
</organism>
<protein>
    <recommendedName>
        <fullName evidence="3">EF-hand domain-containing protein</fullName>
    </recommendedName>
</protein>
<dbReference type="GO" id="GO:0005509">
    <property type="term" value="F:calcium ion binding"/>
    <property type="evidence" value="ECO:0007669"/>
    <property type="project" value="InterPro"/>
</dbReference>
<dbReference type="InterPro" id="IPR018247">
    <property type="entry name" value="EF_Hand_1_Ca_BS"/>
</dbReference>
<reference evidence="4 5" key="1">
    <citation type="submission" date="2020-08" db="EMBL/GenBank/DDBJ databases">
        <title>Plant Genome Project.</title>
        <authorList>
            <person name="Zhang R.-G."/>
        </authorList>
    </citation>
    <scope>NUCLEOTIDE SEQUENCE [LARGE SCALE GENOMIC DNA]</scope>
    <source>
        <tissue evidence="4">Rhizome</tissue>
    </source>
</reference>
<proteinExistence type="predicted"/>
<dbReference type="PANTHER" id="PTHR36035">
    <property type="entry name" value="PROTEIN DISULFIDE-ISOMERASE SCO2"/>
    <property type="match status" value="1"/>
</dbReference>
<dbReference type="Proteomes" id="UP000734854">
    <property type="component" value="Unassembled WGS sequence"/>
</dbReference>
<feature type="compositionally biased region" description="Basic and acidic residues" evidence="2">
    <location>
        <begin position="45"/>
        <end position="67"/>
    </location>
</feature>
<gene>
    <name evidence="4" type="ORF">ZIOFF_041910</name>
</gene>
<dbReference type="Pfam" id="PF00036">
    <property type="entry name" value="EF-hand_1"/>
    <property type="match status" value="1"/>
</dbReference>
<sequence length="316" mass="36097">MYLTNPKSLSSDFFFPLPRFPSHRPVLRCRAAADASSDWFRPRSAPRDGGRMAARDPGSRVNAKEESNGQSNSGKNKKRWWWWSRDRESYLADDSDALPLPMTYPNSSPVSPEEIDRRLQCDPDIEDCKEVVYEWTGKCRSCQGTGFVSYYNKKGRETICKCVPCLGIDLHLHQLVRPIILKESVKNQTELSCSSTFEGKQGFVFYAFLGYISRSPRSRMAIKQAPTSAARAVSGEMTVDEFKEWLKRFDADKDGRISRQELRRAIRSIDRRFTGWKAGRGIRFADTDGDGFIEDDEIDKLVEFARNSLGLKIVAY</sequence>
<evidence type="ECO:0000259" key="3">
    <source>
        <dbReference type="PROSITE" id="PS50222"/>
    </source>
</evidence>
<dbReference type="AlphaFoldDB" id="A0A8J5G7P4"/>
<keyword evidence="5" id="KW-1185">Reference proteome</keyword>
<evidence type="ECO:0000313" key="5">
    <source>
        <dbReference type="Proteomes" id="UP000734854"/>
    </source>
</evidence>
<dbReference type="EMBL" id="JACMSC010000011">
    <property type="protein sequence ID" value="KAG6502023.1"/>
    <property type="molecule type" value="Genomic_DNA"/>
</dbReference>
<evidence type="ECO:0000313" key="4">
    <source>
        <dbReference type="EMBL" id="KAG6502023.1"/>
    </source>
</evidence>
<dbReference type="InterPro" id="IPR011992">
    <property type="entry name" value="EF-hand-dom_pair"/>
</dbReference>
<evidence type="ECO:0000256" key="2">
    <source>
        <dbReference type="SAM" id="MobiDB-lite"/>
    </source>
</evidence>
<dbReference type="CDD" id="cd00051">
    <property type="entry name" value="EFh"/>
    <property type="match status" value="1"/>
</dbReference>
<evidence type="ECO:0000256" key="1">
    <source>
        <dbReference type="ARBA" id="ARBA00022837"/>
    </source>
</evidence>
<accession>A0A8J5G7P4</accession>
<dbReference type="PANTHER" id="PTHR36035:SF1">
    <property type="entry name" value="PROTEIN DISULFIDE-ISOMERASE SCO2"/>
    <property type="match status" value="1"/>
</dbReference>
<dbReference type="Pfam" id="PF13202">
    <property type="entry name" value="EF-hand_5"/>
    <property type="match status" value="1"/>
</dbReference>
<dbReference type="InterPro" id="IPR002048">
    <property type="entry name" value="EF_hand_dom"/>
</dbReference>
<dbReference type="PROSITE" id="PS50222">
    <property type="entry name" value="EF_HAND_2"/>
    <property type="match status" value="1"/>
</dbReference>
<dbReference type="SUPFAM" id="SSF47473">
    <property type="entry name" value="EF-hand"/>
    <property type="match status" value="1"/>
</dbReference>